<dbReference type="GO" id="GO:0012505">
    <property type="term" value="C:endomembrane system"/>
    <property type="evidence" value="ECO:0007669"/>
    <property type="project" value="UniProtKB-SubCell"/>
</dbReference>
<dbReference type="AlphaFoldDB" id="A0ABD1HWA1"/>
<dbReference type="InterPro" id="IPR002048">
    <property type="entry name" value="EF_hand_dom"/>
</dbReference>
<proteinExistence type="predicted"/>
<feature type="transmembrane region" description="Helical" evidence="9">
    <location>
        <begin position="463"/>
        <end position="481"/>
    </location>
</feature>
<evidence type="ECO:0000256" key="8">
    <source>
        <dbReference type="SAM" id="MobiDB-lite"/>
    </source>
</evidence>
<feature type="transmembrane region" description="Helical" evidence="9">
    <location>
        <begin position="183"/>
        <end position="202"/>
    </location>
</feature>
<evidence type="ECO:0000256" key="10">
    <source>
        <dbReference type="SAM" id="SignalP"/>
    </source>
</evidence>
<feature type="transmembrane region" description="Helical" evidence="9">
    <location>
        <begin position="50"/>
        <end position="72"/>
    </location>
</feature>
<reference evidence="12 13" key="1">
    <citation type="submission" date="2024-06" db="EMBL/GenBank/DDBJ databases">
        <title>A chromosome level genome sequence of Diviner's sage (Salvia divinorum).</title>
        <authorList>
            <person name="Ford S.A."/>
            <person name="Ro D.-K."/>
            <person name="Ness R.W."/>
            <person name="Phillips M.A."/>
        </authorList>
    </citation>
    <scope>NUCLEOTIDE SEQUENCE [LARGE SCALE GENOMIC DNA]</scope>
    <source>
        <strain evidence="12">SAF-2024a</strain>
        <tissue evidence="12">Leaf</tissue>
    </source>
</reference>
<dbReference type="GO" id="GO:0016020">
    <property type="term" value="C:membrane"/>
    <property type="evidence" value="ECO:0007669"/>
    <property type="project" value="UniProtKB-ARBA"/>
</dbReference>
<name>A0ABD1HWA1_SALDI</name>
<dbReference type="EMBL" id="JBEAFC010000004">
    <property type="protein sequence ID" value="KAL1560300.1"/>
    <property type="molecule type" value="Genomic_DNA"/>
</dbReference>
<organism evidence="12 13">
    <name type="scientific">Salvia divinorum</name>
    <name type="common">Maria pastora</name>
    <name type="synonym">Diviner's sage</name>
    <dbReference type="NCBI Taxonomy" id="28513"/>
    <lineage>
        <taxon>Eukaryota</taxon>
        <taxon>Viridiplantae</taxon>
        <taxon>Streptophyta</taxon>
        <taxon>Embryophyta</taxon>
        <taxon>Tracheophyta</taxon>
        <taxon>Spermatophyta</taxon>
        <taxon>Magnoliopsida</taxon>
        <taxon>eudicotyledons</taxon>
        <taxon>Gunneridae</taxon>
        <taxon>Pentapetalae</taxon>
        <taxon>asterids</taxon>
        <taxon>lamiids</taxon>
        <taxon>Lamiales</taxon>
        <taxon>Lamiaceae</taxon>
        <taxon>Nepetoideae</taxon>
        <taxon>Mentheae</taxon>
        <taxon>Salviinae</taxon>
        <taxon>Salvia</taxon>
        <taxon>Salvia subgen. Calosphace</taxon>
    </lineage>
</organism>
<keyword evidence="6" id="KW-0406">Ion transport</keyword>
<dbReference type="SUPFAM" id="SSF47473">
    <property type="entry name" value="EF-hand"/>
    <property type="match status" value="1"/>
</dbReference>
<keyword evidence="2" id="KW-0813">Transport</keyword>
<comment type="subcellular location">
    <subcellularLocation>
        <location evidence="1">Endomembrane system</location>
        <topology evidence="1">Multi-pass membrane protein</topology>
    </subcellularLocation>
</comment>
<feature type="domain" description="EF-hand" evidence="11">
    <location>
        <begin position="261"/>
        <end position="296"/>
    </location>
</feature>
<protein>
    <submittedName>
        <fullName evidence="12">Sodium/calcium exchanger NCL2-like isoform X1</fullName>
    </submittedName>
</protein>
<dbReference type="PROSITE" id="PS50222">
    <property type="entry name" value="EF_HAND_2"/>
    <property type="match status" value="2"/>
</dbReference>
<keyword evidence="4 9" id="KW-0812">Transmembrane</keyword>
<keyword evidence="3" id="KW-0050">Antiport</keyword>
<dbReference type="PANTHER" id="PTHR31503">
    <property type="entry name" value="VACUOLAR CALCIUM ION TRANSPORTER"/>
    <property type="match status" value="1"/>
</dbReference>
<evidence type="ECO:0000256" key="1">
    <source>
        <dbReference type="ARBA" id="ARBA00004127"/>
    </source>
</evidence>
<dbReference type="Pfam" id="PF13499">
    <property type="entry name" value="EF-hand_7"/>
    <property type="match status" value="1"/>
</dbReference>
<feature type="transmembrane region" description="Helical" evidence="9">
    <location>
        <begin position="381"/>
        <end position="402"/>
    </location>
</feature>
<dbReference type="CDD" id="cd00051">
    <property type="entry name" value="EFh"/>
    <property type="match status" value="1"/>
</dbReference>
<comment type="caution">
    <text evidence="12">The sequence shown here is derived from an EMBL/GenBank/DDBJ whole genome shotgun (WGS) entry which is preliminary data.</text>
</comment>
<feature type="transmembrane region" description="Helical" evidence="9">
    <location>
        <begin position="84"/>
        <end position="106"/>
    </location>
</feature>
<evidence type="ECO:0000256" key="2">
    <source>
        <dbReference type="ARBA" id="ARBA00022448"/>
    </source>
</evidence>
<dbReference type="InterPro" id="IPR011992">
    <property type="entry name" value="EF-hand-dom_pair"/>
</dbReference>
<dbReference type="InterPro" id="IPR004837">
    <property type="entry name" value="NaCa_Exmemb"/>
</dbReference>
<evidence type="ECO:0000256" key="7">
    <source>
        <dbReference type="ARBA" id="ARBA00023136"/>
    </source>
</evidence>
<keyword evidence="7 9" id="KW-0472">Membrane</keyword>
<keyword evidence="13" id="KW-1185">Reference proteome</keyword>
<evidence type="ECO:0000256" key="3">
    <source>
        <dbReference type="ARBA" id="ARBA00022449"/>
    </source>
</evidence>
<feature type="chain" id="PRO_5044748133" evidence="10">
    <location>
        <begin position="24"/>
        <end position="540"/>
    </location>
</feature>
<feature type="signal peptide" evidence="10">
    <location>
        <begin position="1"/>
        <end position="23"/>
    </location>
</feature>
<keyword evidence="5 9" id="KW-1133">Transmembrane helix</keyword>
<evidence type="ECO:0000313" key="13">
    <source>
        <dbReference type="Proteomes" id="UP001567538"/>
    </source>
</evidence>
<feature type="transmembrane region" description="Helical" evidence="9">
    <location>
        <begin position="126"/>
        <end position="148"/>
    </location>
</feature>
<evidence type="ECO:0000256" key="6">
    <source>
        <dbReference type="ARBA" id="ARBA00023065"/>
    </source>
</evidence>
<evidence type="ECO:0000313" key="12">
    <source>
        <dbReference type="EMBL" id="KAL1560300.1"/>
    </source>
</evidence>
<evidence type="ECO:0000256" key="9">
    <source>
        <dbReference type="SAM" id="Phobius"/>
    </source>
</evidence>
<feature type="compositionally biased region" description="Low complexity" evidence="8">
    <location>
        <begin position="358"/>
        <end position="371"/>
    </location>
</feature>
<dbReference type="SMART" id="SM00054">
    <property type="entry name" value="EFh"/>
    <property type="match status" value="2"/>
</dbReference>
<gene>
    <name evidence="12" type="ORF">AAHA92_10527</name>
</gene>
<dbReference type="InterPro" id="IPR004713">
    <property type="entry name" value="CaH_exchang"/>
</dbReference>
<dbReference type="Proteomes" id="UP001567538">
    <property type="component" value="Unassembled WGS sequence"/>
</dbReference>
<feature type="transmembrane region" description="Helical" evidence="9">
    <location>
        <begin position="208"/>
        <end position="230"/>
    </location>
</feature>
<dbReference type="Pfam" id="PF01699">
    <property type="entry name" value="Na_Ca_ex"/>
    <property type="match status" value="1"/>
</dbReference>
<dbReference type="PANTHER" id="PTHR31503:SF80">
    <property type="entry name" value="EF-HAND DOMAIN-CONTAINING PROTEIN"/>
    <property type="match status" value="1"/>
</dbReference>
<feature type="transmembrane region" description="Helical" evidence="9">
    <location>
        <begin position="487"/>
        <end position="507"/>
    </location>
</feature>
<sequence>MGKMSIICVVVLVVSLHVGVGDSRLIREVGLGATETCEPTYGFLPCSSNAWGLLFLVVVFEILITLGSQYVGDGSDLFFQTIGPGILGASVFQFLGTIPQIVMVLATVLSGTKEAAQERATLGMGLVAGSTVLILTLIWGVAIILASYDLSEDPTLDKSGSQKTTPQGYGVVTDVETSYTARIMLIPLFPFLILLLAQTFSSSSVKRVILLIALIVSVLLLFGFILYQAFQPWIQSRRFEYLMSKYAKDKLLRLLSRNGRPDIRKIQDLFNQIDKDRSTSVSAAELRVLLLGVRMDEDDLSTDRDVENVLESFDTTGDGRINLEEFIAGMTKLLDDLAEERLNRIKGTATNSQVSDPSQQGLLGNSNSSNGSKSQSSLTTWLNYLQAISLVILGIALMSAFAEPLITSVVGFATAANLPNFSVSYLAIPLATNYRVAVQAFASSGNKSQNSISLTLSSLYSSVYMNNVVSLIVFLAPVYALNLSVDVFAEVLVVITMNTVMTALTGFRTSFPSWLGYIVVMLYPVSLALTYVLTYVLGWP</sequence>
<feature type="transmembrane region" description="Helical" evidence="9">
    <location>
        <begin position="514"/>
        <end position="537"/>
    </location>
</feature>
<evidence type="ECO:0000256" key="4">
    <source>
        <dbReference type="ARBA" id="ARBA00022692"/>
    </source>
</evidence>
<dbReference type="Gene3D" id="1.10.238.10">
    <property type="entry name" value="EF-hand"/>
    <property type="match status" value="1"/>
</dbReference>
<feature type="domain" description="EF-hand" evidence="11">
    <location>
        <begin position="301"/>
        <end position="336"/>
    </location>
</feature>
<dbReference type="GO" id="GO:0015368">
    <property type="term" value="F:calcium:monoatomic cation antiporter activity"/>
    <property type="evidence" value="ECO:0007669"/>
    <property type="project" value="UniProtKB-ARBA"/>
</dbReference>
<evidence type="ECO:0000256" key="5">
    <source>
        <dbReference type="ARBA" id="ARBA00022989"/>
    </source>
</evidence>
<keyword evidence="10" id="KW-0732">Signal</keyword>
<feature type="compositionally biased region" description="Polar residues" evidence="8">
    <location>
        <begin position="348"/>
        <end position="357"/>
    </location>
</feature>
<feature type="region of interest" description="Disordered" evidence="8">
    <location>
        <begin position="348"/>
        <end position="371"/>
    </location>
</feature>
<evidence type="ECO:0000259" key="11">
    <source>
        <dbReference type="PROSITE" id="PS50222"/>
    </source>
</evidence>
<accession>A0ABD1HWA1</accession>